<dbReference type="AlphaFoldDB" id="A0A2G5VA03"/>
<reference evidence="2" key="1">
    <citation type="submission" date="2017-10" db="EMBL/GenBank/DDBJ databases">
        <title>Rapid genome shrinkage in a self-fertile nematode reveals novel sperm competition proteins.</title>
        <authorList>
            <person name="Yin D."/>
            <person name="Schwarz E.M."/>
            <person name="Thomas C.G."/>
            <person name="Felde R.L."/>
            <person name="Korf I.F."/>
            <person name="Cutter A.D."/>
            <person name="Schartner C.M."/>
            <person name="Ralston E.J."/>
            <person name="Meyer B.J."/>
            <person name="Haag E.S."/>
        </authorList>
    </citation>
    <scope>NUCLEOTIDE SEQUENCE [LARGE SCALE GENOMIC DNA]</scope>
    <source>
        <strain evidence="2">JU1422</strain>
    </source>
</reference>
<evidence type="ECO:0000313" key="1">
    <source>
        <dbReference type="EMBL" id="PIC48613.1"/>
    </source>
</evidence>
<proteinExistence type="predicted"/>
<organism evidence="1 2">
    <name type="scientific">Caenorhabditis nigoni</name>
    <dbReference type="NCBI Taxonomy" id="1611254"/>
    <lineage>
        <taxon>Eukaryota</taxon>
        <taxon>Metazoa</taxon>
        <taxon>Ecdysozoa</taxon>
        <taxon>Nematoda</taxon>
        <taxon>Chromadorea</taxon>
        <taxon>Rhabditida</taxon>
        <taxon>Rhabditina</taxon>
        <taxon>Rhabditomorpha</taxon>
        <taxon>Rhabditoidea</taxon>
        <taxon>Rhabditidae</taxon>
        <taxon>Peloderinae</taxon>
        <taxon>Caenorhabditis</taxon>
    </lineage>
</organism>
<dbReference type="Proteomes" id="UP000230233">
    <property type="component" value="Chromosome II"/>
</dbReference>
<evidence type="ECO:0000313" key="2">
    <source>
        <dbReference type="Proteomes" id="UP000230233"/>
    </source>
</evidence>
<dbReference type="EMBL" id="PDUG01000002">
    <property type="protein sequence ID" value="PIC48613.1"/>
    <property type="molecule type" value="Genomic_DNA"/>
</dbReference>
<keyword evidence="2" id="KW-1185">Reference proteome</keyword>
<accession>A0A2G5VA03</accession>
<gene>
    <name evidence="1" type="primary">Cnig_chr_II.g7518</name>
    <name evidence="1" type="ORF">B9Z55_007518</name>
</gene>
<comment type="caution">
    <text evidence="1">The sequence shown here is derived from an EMBL/GenBank/DDBJ whole genome shotgun (WGS) entry which is preliminary data.</text>
</comment>
<protein>
    <submittedName>
        <fullName evidence="1">Uncharacterized protein</fullName>
    </submittedName>
</protein>
<name>A0A2G5VA03_9PELO</name>
<sequence>MSQTDSHFGWPNFFLLGKRMQHCFFRVLKTKTICADFGTSTTNKKLLNVALESCTIAEKRIDDKGLNKRKKRPEIG</sequence>